<feature type="transmembrane region" description="Helical" evidence="6">
    <location>
        <begin position="233"/>
        <end position="256"/>
    </location>
</feature>
<accession>A0A399D883</accession>
<evidence type="ECO:0000256" key="4">
    <source>
        <dbReference type="ARBA" id="ARBA00022989"/>
    </source>
</evidence>
<dbReference type="GO" id="GO:0055085">
    <property type="term" value="P:transmembrane transport"/>
    <property type="evidence" value="ECO:0007669"/>
    <property type="project" value="TreeGrafter"/>
</dbReference>
<feature type="transmembrane region" description="Helical" evidence="6">
    <location>
        <begin position="146"/>
        <end position="169"/>
    </location>
</feature>
<comment type="caution">
    <text evidence="7">The sequence shown here is derived from an EMBL/GenBank/DDBJ whole genome shotgun (WGS) entry which is preliminary data.</text>
</comment>
<dbReference type="PANTHER" id="PTHR21716:SF64">
    <property type="entry name" value="AI-2 TRANSPORT PROTEIN TQSA"/>
    <property type="match status" value="1"/>
</dbReference>
<evidence type="ECO:0000256" key="3">
    <source>
        <dbReference type="ARBA" id="ARBA00022692"/>
    </source>
</evidence>
<evidence type="ECO:0000256" key="1">
    <source>
        <dbReference type="ARBA" id="ARBA00004141"/>
    </source>
</evidence>
<evidence type="ECO:0000313" key="7">
    <source>
        <dbReference type="EMBL" id="RIH66761.1"/>
    </source>
</evidence>
<keyword evidence="8" id="KW-1185">Reference proteome</keyword>
<dbReference type="OrthoDB" id="9793390at2"/>
<evidence type="ECO:0000256" key="6">
    <source>
        <dbReference type="SAM" id="Phobius"/>
    </source>
</evidence>
<feature type="transmembrane region" description="Helical" evidence="6">
    <location>
        <begin position="20"/>
        <end position="51"/>
    </location>
</feature>
<comment type="subcellular location">
    <subcellularLocation>
        <location evidence="1">Membrane</location>
        <topology evidence="1">Multi-pass membrane protein</topology>
    </subcellularLocation>
</comment>
<evidence type="ECO:0000256" key="5">
    <source>
        <dbReference type="ARBA" id="ARBA00023136"/>
    </source>
</evidence>
<gene>
    <name evidence="7" type="ORF">D1164_03980</name>
</gene>
<keyword evidence="5 6" id="KW-0472">Membrane</keyword>
<proteinExistence type="inferred from homology"/>
<comment type="similarity">
    <text evidence="2">Belongs to the autoinducer-2 exporter (AI-2E) (TC 2.A.86) family.</text>
</comment>
<sequence>MPDFLLLTFQKNKMDTAKKIYVFLILITIVVVLIYAQSIIIPFILAILFLFLIRVIRRILAKIKFVSRWPQWILTLFSSVILLSFLVFTVEMITRNIQHLTATLPVYEANIHKITQLINAQFEVDLSDILNDFAKDLNFGGILSKIFSTLTNLFGDAFMVLLYLIFLLLEEPTFPGKMKAMYPDKKRFEQVNGLVKKIDHSVSSYIAVKTMASLLTGLLSYFVLLFAGIDAPIFWAFLIFILNFIPTIGSLVATLFPTVFALLQFGEFTPAILVLAVVGAIQLVVGNLLEPRVMGSSLNITPLAVFLTLALWGLMWGITGMLLSIPITVILIIIMSEFPETRPFAILLSRTGKIKD</sequence>
<dbReference type="AlphaFoldDB" id="A0A399D883"/>
<keyword evidence="3 6" id="KW-0812">Transmembrane</keyword>
<dbReference type="EMBL" id="QWET01000002">
    <property type="protein sequence ID" value="RIH66761.1"/>
    <property type="molecule type" value="Genomic_DNA"/>
</dbReference>
<organism evidence="7 8">
    <name type="scientific">Mariniphaga sediminis</name>
    <dbReference type="NCBI Taxonomy" id="1628158"/>
    <lineage>
        <taxon>Bacteria</taxon>
        <taxon>Pseudomonadati</taxon>
        <taxon>Bacteroidota</taxon>
        <taxon>Bacteroidia</taxon>
        <taxon>Marinilabiliales</taxon>
        <taxon>Prolixibacteraceae</taxon>
        <taxon>Mariniphaga</taxon>
    </lineage>
</organism>
<feature type="transmembrane region" description="Helical" evidence="6">
    <location>
        <begin position="72"/>
        <end position="90"/>
    </location>
</feature>
<evidence type="ECO:0000256" key="2">
    <source>
        <dbReference type="ARBA" id="ARBA00009773"/>
    </source>
</evidence>
<feature type="transmembrane region" description="Helical" evidence="6">
    <location>
        <begin position="309"/>
        <end position="334"/>
    </location>
</feature>
<feature type="transmembrane region" description="Helical" evidence="6">
    <location>
        <begin position="206"/>
        <end position="227"/>
    </location>
</feature>
<evidence type="ECO:0000313" key="8">
    <source>
        <dbReference type="Proteomes" id="UP000266441"/>
    </source>
</evidence>
<keyword evidence="4 6" id="KW-1133">Transmembrane helix</keyword>
<dbReference type="InterPro" id="IPR002549">
    <property type="entry name" value="AI-2E-like"/>
</dbReference>
<name>A0A399D883_9BACT</name>
<feature type="transmembrane region" description="Helical" evidence="6">
    <location>
        <begin position="268"/>
        <end position="289"/>
    </location>
</feature>
<dbReference type="Pfam" id="PF01594">
    <property type="entry name" value="AI-2E_transport"/>
    <property type="match status" value="1"/>
</dbReference>
<protein>
    <submittedName>
        <fullName evidence="7">AI-2E family transporter</fullName>
    </submittedName>
</protein>
<dbReference type="GO" id="GO:0016020">
    <property type="term" value="C:membrane"/>
    <property type="evidence" value="ECO:0007669"/>
    <property type="project" value="UniProtKB-SubCell"/>
</dbReference>
<dbReference type="Proteomes" id="UP000266441">
    <property type="component" value="Unassembled WGS sequence"/>
</dbReference>
<reference evidence="7 8" key="1">
    <citation type="journal article" date="2015" name="Int. J. Syst. Evol. Microbiol.">
        <title>Mariniphaga sediminis sp. nov., isolated from coastal sediment.</title>
        <authorList>
            <person name="Wang F.Q."/>
            <person name="Shen Q.Y."/>
            <person name="Chen G.J."/>
            <person name="Du Z.J."/>
        </authorList>
    </citation>
    <scope>NUCLEOTIDE SEQUENCE [LARGE SCALE GENOMIC DNA]</scope>
    <source>
        <strain evidence="7 8">SY21</strain>
    </source>
</reference>
<dbReference type="PANTHER" id="PTHR21716">
    <property type="entry name" value="TRANSMEMBRANE PROTEIN"/>
    <property type="match status" value="1"/>
</dbReference>